<name>A0A9P6VLU6_9HELO</name>
<gene>
    <name evidence="1" type="ORF">D0Z07_2572</name>
</gene>
<comment type="caution">
    <text evidence="1">The sequence shown here is derived from an EMBL/GenBank/DDBJ whole genome shotgun (WGS) entry which is preliminary data.</text>
</comment>
<evidence type="ECO:0000313" key="1">
    <source>
        <dbReference type="EMBL" id="KAG0650691.1"/>
    </source>
</evidence>
<dbReference type="Proteomes" id="UP000785200">
    <property type="component" value="Unassembled WGS sequence"/>
</dbReference>
<dbReference type="OrthoDB" id="9973183at2759"/>
<sequence length="160" mass="17183">MSKRSSASSSSSSSRTPTKRIITELTAFSTTYTPVSPHPTIASLAPSPSNVLLLQTILTGHSLPSSTGYSSGRWLHSPNLPHRSTHHNVRDQDLPSQCQVRDGRDMSRCAEGELDARSRRGGCVGEYRQIARGAGRGQSVEYRCCCVVQAGRSGGRGRVG</sequence>
<protein>
    <submittedName>
        <fullName evidence="1">Uncharacterized protein</fullName>
    </submittedName>
</protein>
<organism evidence="1 2">
    <name type="scientific">Hyphodiscus hymeniophilus</name>
    <dbReference type="NCBI Taxonomy" id="353542"/>
    <lineage>
        <taxon>Eukaryota</taxon>
        <taxon>Fungi</taxon>
        <taxon>Dikarya</taxon>
        <taxon>Ascomycota</taxon>
        <taxon>Pezizomycotina</taxon>
        <taxon>Leotiomycetes</taxon>
        <taxon>Helotiales</taxon>
        <taxon>Hyphodiscaceae</taxon>
        <taxon>Hyphodiscus</taxon>
    </lineage>
</organism>
<reference evidence="1" key="1">
    <citation type="submission" date="2019-07" db="EMBL/GenBank/DDBJ databases">
        <title>Hyphodiscus hymeniophilus genome sequencing and assembly.</title>
        <authorList>
            <person name="Kramer G."/>
            <person name="Nodwell J."/>
        </authorList>
    </citation>
    <scope>NUCLEOTIDE SEQUENCE</scope>
    <source>
        <strain evidence="1">ATCC 34498</strain>
    </source>
</reference>
<accession>A0A9P6VLU6</accession>
<dbReference type="AlphaFoldDB" id="A0A9P6VLU6"/>
<dbReference type="EMBL" id="VNKQ01000005">
    <property type="protein sequence ID" value="KAG0650691.1"/>
    <property type="molecule type" value="Genomic_DNA"/>
</dbReference>
<evidence type="ECO:0000313" key="2">
    <source>
        <dbReference type="Proteomes" id="UP000785200"/>
    </source>
</evidence>
<proteinExistence type="predicted"/>
<keyword evidence="2" id="KW-1185">Reference proteome</keyword>